<gene>
    <name evidence="1" type="ORF">METZ01_LOCUS94202</name>
</gene>
<sequence>MELLTLGIRNLEVPGAVDARAIVTVKDPYGGLTVYYRGRLISYLMAGEWYPASPVPSGCGDHSTSSVVTLRKEPIHADSVDVAEVLDYDQPL</sequence>
<name>A0A381VNN3_9ZZZZ</name>
<dbReference type="EMBL" id="UINC01009216">
    <property type="protein sequence ID" value="SVA41348.1"/>
    <property type="molecule type" value="Genomic_DNA"/>
</dbReference>
<evidence type="ECO:0000313" key="1">
    <source>
        <dbReference type="EMBL" id="SVA41348.1"/>
    </source>
</evidence>
<organism evidence="1">
    <name type="scientific">marine metagenome</name>
    <dbReference type="NCBI Taxonomy" id="408172"/>
    <lineage>
        <taxon>unclassified sequences</taxon>
        <taxon>metagenomes</taxon>
        <taxon>ecological metagenomes</taxon>
    </lineage>
</organism>
<protein>
    <submittedName>
        <fullName evidence="1">Uncharacterized protein</fullName>
    </submittedName>
</protein>
<accession>A0A381VNN3</accession>
<reference evidence="1" key="1">
    <citation type="submission" date="2018-05" db="EMBL/GenBank/DDBJ databases">
        <authorList>
            <person name="Lanie J.A."/>
            <person name="Ng W.-L."/>
            <person name="Kazmierczak K.M."/>
            <person name="Andrzejewski T.M."/>
            <person name="Davidsen T.M."/>
            <person name="Wayne K.J."/>
            <person name="Tettelin H."/>
            <person name="Glass J.I."/>
            <person name="Rusch D."/>
            <person name="Podicherti R."/>
            <person name="Tsui H.-C.T."/>
            <person name="Winkler M.E."/>
        </authorList>
    </citation>
    <scope>NUCLEOTIDE SEQUENCE</scope>
</reference>
<proteinExistence type="predicted"/>
<dbReference type="AlphaFoldDB" id="A0A381VNN3"/>